<organism evidence="9 10">
    <name type="scientific">Kocuria flava</name>
    <dbReference type="NCBI Taxonomy" id="446860"/>
    <lineage>
        <taxon>Bacteria</taxon>
        <taxon>Bacillati</taxon>
        <taxon>Actinomycetota</taxon>
        <taxon>Actinomycetes</taxon>
        <taxon>Micrococcales</taxon>
        <taxon>Micrococcaceae</taxon>
        <taxon>Kocuria</taxon>
    </lineage>
</organism>
<evidence type="ECO:0000259" key="8">
    <source>
        <dbReference type="Pfam" id="PF02771"/>
    </source>
</evidence>
<dbReference type="InterPro" id="IPR045008">
    <property type="entry name" value="ACX4-like"/>
</dbReference>
<comment type="similarity">
    <text evidence="2 5">Belongs to the acyl-CoA dehydrogenase family.</text>
</comment>
<dbReference type="Pfam" id="PF00441">
    <property type="entry name" value="Acyl-CoA_dh_1"/>
    <property type="match status" value="1"/>
</dbReference>
<dbReference type="InterPro" id="IPR036250">
    <property type="entry name" value="AcylCo_DH-like_C"/>
</dbReference>
<dbReference type="InterPro" id="IPR006091">
    <property type="entry name" value="Acyl-CoA_Oxase/DH_mid-dom"/>
</dbReference>
<evidence type="ECO:0000256" key="2">
    <source>
        <dbReference type="ARBA" id="ARBA00009347"/>
    </source>
</evidence>
<sequence length="414" mass="44930">MTTISTAPAAAERTDPAAVRRGRASSDYFRLDDQLSPEELAIRDRVRIFAQERVQPIINDYWERAEFPWELLPGLAELGIVGTTIQGHGCPGMSRKAAGMVAREMARVDGSINTFLGVHANLCMGTINMLGSEEQKERWLPAMARLERTGAFALTEPEHGSDSVALETSARREGDEWVLNGHKRWIGNGDAADVVVVFARSTADGQVNAFVVEKDDQGNHPAGYAPERITGKIGKRAIQQADIVIEDLRIPAANRLAHCDSFTDVSRVLQATRGGASWEAVGHAMAAFEIAADYAATRHQFGGPIGGYQLVQARLANMLSELTTMQLLCDRMAELADAGQLSTAMASMVKMSTSQKGKWICNEARELLAGNGLLLEHHIARHLTDMEVVSTYEGTDSVQALLVGRDVTGISAFS</sequence>
<dbReference type="InterPro" id="IPR009100">
    <property type="entry name" value="AcylCoA_DH/oxidase_NM_dom_sf"/>
</dbReference>
<keyword evidence="4 5" id="KW-0274">FAD</keyword>
<dbReference type="RefSeq" id="WP_112255708.1">
    <property type="nucleotide sequence ID" value="NZ_BJZR01000095.1"/>
</dbReference>
<evidence type="ECO:0000256" key="1">
    <source>
        <dbReference type="ARBA" id="ARBA00001974"/>
    </source>
</evidence>
<dbReference type="InterPro" id="IPR037069">
    <property type="entry name" value="AcylCoA_DH/ox_N_sf"/>
</dbReference>
<dbReference type="InterPro" id="IPR046373">
    <property type="entry name" value="Acyl-CoA_Oxase/DH_mid-dom_sf"/>
</dbReference>
<keyword evidence="3 5" id="KW-0285">Flavoprotein</keyword>
<dbReference type="EMBL" id="BJZR01000095">
    <property type="protein sequence ID" value="GEO93222.1"/>
    <property type="molecule type" value="Genomic_DNA"/>
</dbReference>
<accession>A0ABQ0X6W7</accession>
<dbReference type="Gene3D" id="1.20.140.10">
    <property type="entry name" value="Butyryl-CoA Dehydrogenase, subunit A, domain 3"/>
    <property type="match status" value="1"/>
</dbReference>
<evidence type="ECO:0000259" key="7">
    <source>
        <dbReference type="Pfam" id="PF02770"/>
    </source>
</evidence>
<dbReference type="InterPro" id="IPR013786">
    <property type="entry name" value="AcylCoA_DH/ox_N"/>
</dbReference>
<evidence type="ECO:0000256" key="3">
    <source>
        <dbReference type="ARBA" id="ARBA00022630"/>
    </source>
</evidence>
<dbReference type="SUPFAM" id="SSF56645">
    <property type="entry name" value="Acyl-CoA dehydrogenase NM domain-like"/>
    <property type="match status" value="1"/>
</dbReference>
<reference evidence="9 10" key="1">
    <citation type="submission" date="2019-07" db="EMBL/GenBank/DDBJ databases">
        <title>Whole genome shotgun sequence of Kocuria flava NBRC 107626.</title>
        <authorList>
            <person name="Hosoyama A."/>
            <person name="Uohara A."/>
            <person name="Ohji S."/>
            <person name="Ichikawa N."/>
        </authorList>
    </citation>
    <scope>NUCLEOTIDE SEQUENCE [LARGE SCALE GENOMIC DNA]</scope>
    <source>
        <strain evidence="9 10">NBRC 107626</strain>
    </source>
</reference>
<comment type="caution">
    <text evidence="9">The sequence shown here is derived from an EMBL/GenBank/DDBJ whole genome shotgun (WGS) entry which is preliminary data.</text>
</comment>
<keyword evidence="5" id="KW-0560">Oxidoreductase</keyword>
<proteinExistence type="inferred from homology"/>
<dbReference type="Gene3D" id="2.40.110.10">
    <property type="entry name" value="Butyryl-CoA Dehydrogenase, subunit A, domain 2"/>
    <property type="match status" value="1"/>
</dbReference>
<feature type="domain" description="Acyl-CoA oxidase/dehydrogenase middle" evidence="7">
    <location>
        <begin position="151"/>
        <end position="247"/>
    </location>
</feature>
<evidence type="ECO:0000256" key="4">
    <source>
        <dbReference type="ARBA" id="ARBA00022827"/>
    </source>
</evidence>
<dbReference type="PANTHER" id="PTHR43188:SF1">
    <property type="entry name" value="ACYL-COA DEHYDROGENASE"/>
    <property type="match status" value="1"/>
</dbReference>
<evidence type="ECO:0000259" key="6">
    <source>
        <dbReference type="Pfam" id="PF00441"/>
    </source>
</evidence>
<dbReference type="Pfam" id="PF02771">
    <property type="entry name" value="Acyl-CoA_dh_N"/>
    <property type="match status" value="1"/>
</dbReference>
<name>A0ABQ0X6W7_9MICC</name>
<dbReference type="InterPro" id="IPR009075">
    <property type="entry name" value="AcylCo_DH/oxidase_C"/>
</dbReference>
<dbReference type="Gene3D" id="1.10.540.10">
    <property type="entry name" value="Acyl-CoA dehydrogenase/oxidase, N-terminal domain"/>
    <property type="match status" value="1"/>
</dbReference>
<dbReference type="SUPFAM" id="SSF47203">
    <property type="entry name" value="Acyl-CoA dehydrogenase C-terminal domain-like"/>
    <property type="match status" value="1"/>
</dbReference>
<evidence type="ECO:0000313" key="9">
    <source>
        <dbReference type="EMBL" id="GEO93222.1"/>
    </source>
</evidence>
<comment type="cofactor">
    <cofactor evidence="1 5">
        <name>FAD</name>
        <dbReference type="ChEBI" id="CHEBI:57692"/>
    </cofactor>
</comment>
<evidence type="ECO:0000313" key="10">
    <source>
        <dbReference type="Proteomes" id="UP000321155"/>
    </source>
</evidence>
<evidence type="ECO:0000256" key="5">
    <source>
        <dbReference type="RuleBase" id="RU362125"/>
    </source>
</evidence>
<feature type="domain" description="Acyl-CoA dehydrogenase/oxidase C-terminal" evidence="6">
    <location>
        <begin position="265"/>
        <end position="406"/>
    </location>
</feature>
<dbReference type="Pfam" id="PF02770">
    <property type="entry name" value="Acyl-CoA_dh_M"/>
    <property type="match status" value="1"/>
</dbReference>
<dbReference type="Proteomes" id="UP000321155">
    <property type="component" value="Unassembled WGS sequence"/>
</dbReference>
<dbReference type="PANTHER" id="PTHR43188">
    <property type="entry name" value="ACYL-COENZYME A OXIDASE"/>
    <property type="match status" value="1"/>
</dbReference>
<gene>
    <name evidence="9" type="ORF">KFL01_25280</name>
</gene>
<feature type="domain" description="Acyl-CoA dehydrogenase/oxidase N-terminal" evidence="8">
    <location>
        <begin position="36"/>
        <end position="146"/>
    </location>
</feature>
<keyword evidence="10" id="KW-1185">Reference proteome</keyword>
<protein>
    <submittedName>
        <fullName evidence="9">Acyl-CoA dehydrogenase</fullName>
    </submittedName>
</protein>